<dbReference type="KEGG" id="lang:109340146"/>
<feature type="region of interest" description="Disordered" evidence="1">
    <location>
        <begin position="506"/>
        <end position="536"/>
    </location>
</feature>
<organism evidence="2 3">
    <name type="scientific">Lupinus angustifolius</name>
    <name type="common">Narrow-leaved blue lupine</name>
    <dbReference type="NCBI Taxonomy" id="3871"/>
    <lineage>
        <taxon>Eukaryota</taxon>
        <taxon>Viridiplantae</taxon>
        <taxon>Streptophyta</taxon>
        <taxon>Embryophyta</taxon>
        <taxon>Tracheophyta</taxon>
        <taxon>Spermatophyta</taxon>
        <taxon>Magnoliopsida</taxon>
        <taxon>eudicotyledons</taxon>
        <taxon>Gunneridae</taxon>
        <taxon>Pentapetalae</taxon>
        <taxon>rosids</taxon>
        <taxon>fabids</taxon>
        <taxon>Fabales</taxon>
        <taxon>Fabaceae</taxon>
        <taxon>Papilionoideae</taxon>
        <taxon>50 kb inversion clade</taxon>
        <taxon>genistoids sensu lato</taxon>
        <taxon>core genistoids</taxon>
        <taxon>Genisteae</taxon>
        <taxon>Lupinus</taxon>
    </lineage>
</organism>
<comment type="caution">
    <text evidence="2">The sequence shown here is derived from an EMBL/GenBank/DDBJ whole genome shotgun (WGS) entry which is preliminary data.</text>
</comment>
<feature type="region of interest" description="Disordered" evidence="1">
    <location>
        <begin position="179"/>
        <end position="263"/>
    </location>
</feature>
<feature type="compositionally biased region" description="Basic and acidic residues" evidence="1">
    <location>
        <begin position="61"/>
        <end position="78"/>
    </location>
</feature>
<feature type="region of interest" description="Disordered" evidence="1">
    <location>
        <begin position="469"/>
        <end position="491"/>
    </location>
</feature>
<dbReference type="InterPro" id="IPR045882">
    <property type="entry name" value="GPT1/2"/>
</dbReference>
<dbReference type="GO" id="GO:0008017">
    <property type="term" value="F:microtubule binding"/>
    <property type="evidence" value="ECO:0007669"/>
    <property type="project" value="InterPro"/>
</dbReference>
<dbReference type="PANTHER" id="PTHR33737">
    <property type="entry name" value="OS05G0121800 PROTEIN"/>
    <property type="match status" value="1"/>
</dbReference>
<feature type="compositionally biased region" description="Low complexity" evidence="1">
    <location>
        <begin position="317"/>
        <end position="335"/>
    </location>
</feature>
<dbReference type="Gramene" id="OIW21545">
    <property type="protein sequence ID" value="OIW21545"/>
    <property type="gene ID" value="TanjilG_06238"/>
</dbReference>
<feature type="compositionally biased region" description="Polar residues" evidence="1">
    <location>
        <begin position="360"/>
        <end position="385"/>
    </location>
</feature>
<accession>A0A394DEH7</accession>
<proteinExistence type="predicted"/>
<feature type="region of interest" description="Disordered" evidence="1">
    <location>
        <begin position="276"/>
        <end position="385"/>
    </location>
</feature>
<protein>
    <submittedName>
        <fullName evidence="2">Uncharacterized protein</fullName>
    </submittedName>
</protein>
<keyword evidence="3" id="KW-1185">Reference proteome</keyword>
<dbReference type="STRING" id="3871.A0A394DEH7"/>
<dbReference type="Proteomes" id="UP000188354">
    <property type="component" value="Unassembled WGS sequence"/>
</dbReference>
<dbReference type="AlphaFoldDB" id="A0A394DEH7"/>
<feature type="compositionally biased region" description="Basic and acidic residues" evidence="1">
    <location>
        <begin position="276"/>
        <end position="285"/>
    </location>
</feature>
<evidence type="ECO:0000313" key="3">
    <source>
        <dbReference type="Proteomes" id="UP000188354"/>
    </source>
</evidence>
<feature type="compositionally biased region" description="Polar residues" evidence="1">
    <location>
        <begin position="336"/>
        <end position="348"/>
    </location>
</feature>
<dbReference type="OrthoDB" id="1931260at2759"/>
<dbReference type="EMBL" id="MLAU01028403">
    <property type="protein sequence ID" value="OIW21545.1"/>
    <property type="molecule type" value="Genomic_DNA"/>
</dbReference>
<dbReference type="PANTHER" id="PTHR33737:SF2">
    <property type="entry name" value="OS12G0102700 PROTEIN"/>
    <property type="match status" value="1"/>
</dbReference>
<gene>
    <name evidence="2" type="ORF">TanjilG_06238</name>
</gene>
<evidence type="ECO:0000313" key="2">
    <source>
        <dbReference type="EMBL" id="OIW21545.1"/>
    </source>
</evidence>
<name>A0A394DEH7_LUPAN</name>
<feature type="compositionally biased region" description="Low complexity" evidence="1">
    <location>
        <begin position="247"/>
        <end position="263"/>
    </location>
</feature>
<reference evidence="2 3" key="1">
    <citation type="journal article" date="2017" name="Plant Biotechnol. J.">
        <title>A comprehensive draft genome sequence for lupin (Lupinus angustifolius), an emerging health food: insights into plant-microbe interactions and legume evolution.</title>
        <authorList>
            <person name="Hane J.K."/>
            <person name="Ming Y."/>
            <person name="Kamphuis L.G."/>
            <person name="Nelson M.N."/>
            <person name="Garg G."/>
            <person name="Atkins C.A."/>
            <person name="Bayer P.E."/>
            <person name="Bravo A."/>
            <person name="Bringans S."/>
            <person name="Cannon S."/>
            <person name="Edwards D."/>
            <person name="Foley R."/>
            <person name="Gao L.L."/>
            <person name="Harrison M.J."/>
            <person name="Huang W."/>
            <person name="Hurgobin B."/>
            <person name="Li S."/>
            <person name="Liu C.W."/>
            <person name="McGrath A."/>
            <person name="Morahan G."/>
            <person name="Murray J."/>
            <person name="Weller J."/>
            <person name="Jian J."/>
            <person name="Singh K.B."/>
        </authorList>
    </citation>
    <scope>NUCLEOTIDE SEQUENCE [LARGE SCALE GENOMIC DNA]</scope>
    <source>
        <strain evidence="3">cv. Tanjil</strain>
        <tissue evidence="2">Whole plant</tissue>
    </source>
</reference>
<evidence type="ECO:0000256" key="1">
    <source>
        <dbReference type="SAM" id="MobiDB-lite"/>
    </source>
</evidence>
<feature type="region of interest" description="Disordered" evidence="1">
    <location>
        <begin position="61"/>
        <end position="81"/>
    </location>
</feature>
<sequence>MTDAAAVVQNRRLSIIDVSSADDSLILPLSTLSENEEQLDIFYTPNSKMFEDATTKFEHWDRKLNSNETTPSERENPKKNTKCNLRKSLAWDTAFFTNAGVLDAEELSSIIEGVEKDEKRENEEDMYKSCDSISTLGSDSLTFDESVEGDLFEDIRASIQKSCKKSKLASDHCKLPSGISGLQIDSSSKKVGMPSRNKMKAQPTSKIPTPSAGMQGLGKMTKRNPIVPQLPQKPVAMRRESSISRQSKVAGKSSLSSSSNSSSIISAKKVSIGDIHDKNEKDKAKRIIGGRVSSMSKASVIGGSRVNVPKPTPPAKSPSGPSVSTKTKSTTFSPSANNSSVGKSPSNSIKRKVGTGTLKLPSSISTVRTPSRIASSNKIDTGNSSLSRLTPVTKLSSSISPTSSVSDWSSELSSSTFMTNHMCDSSRTSIDSCSSRKILSDNEADQGTNSQVLQSNSLEGQEITGFISQTARNSPGGTVLPPARVKPSGLRLPSPKIGFFDGVKSSVRTPRGATQPHPVVPRGLRKHGVGSPSKCQNKAKLGKLQAVRSIVSIESRKPNNEQVNDLHPLNGVNDQESAQYGNQVDCLSKQVGLMDINFEKGEKLNGDSLFFSQPDISFEDKSNELVISSHKELLKNSSTPCLSISPTSFDMAASIRTPLAVKDSFYNMDESVFTESAVPEVKLTNLAIVESIMEENN</sequence>